<gene>
    <name evidence="6" type="ORF">FHU33_2641</name>
</gene>
<dbReference type="InterPro" id="IPR037523">
    <property type="entry name" value="VOC_core"/>
</dbReference>
<dbReference type="RefSeq" id="WP_142025735.1">
    <property type="nucleotide sequence ID" value="NZ_VFQE01000001.1"/>
</dbReference>
<protein>
    <recommendedName>
        <fullName evidence="2">Bleomycin resistance protein</fullName>
    </recommendedName>
</protein>
<sequence>MPATTLRHIAPVFVTTDLDRALRHYRRLGFSVEAYAGADFYGYARRDGLEIHLATVEPIDRATTTSCAYVWVDDAAALHEEWSAAGVEGRLHAPSPTEYGLDEGAHVDPDGNLVRFGSPSSRETHGDAR</sequence>
<feature type="region of interest" description="Disordered" evidence="4">
    <location>
        <begin position="93"/>
        <end position="129"/>
    </location>
</feature>
<organism evidence="6 7">
    <name type="scientific">Blastococcus colisei</name>
    <dbReference type="NCBI Taxonomy" id="1564162"/>
    <lineage>
        <taxon>Bacteria</taxon>
        <taxon>Bacillati</taxon>
        <taxon>Actinomycetota</taxon>
        <taxon>Actinomycetes</taxon>
        <taxon>Geodermatophilales</taxon>
        <taxon>Geodermatophilaceae</taxon>
        <taxon>Blastococcus</taxon>
    </lineage>
</organism>
<dbReference type="GO" id="GO:0046677">
    <property type="term" value="P:response to antibiotic"/>
    <property type="evidence" value="ECO:0007669"/>
    <property type="project" value="UniProtKB-KW"/>
</dbReference>
<name>A0A543PGM0_9ACTN</name>
<keyword evidence="7" id="KW-1185">Reference proteome</keyword>
<feature type="domain" description="VOC" evidence="5">
    <location>
        <begin position="5"/>
        <end position="119"/>
    </location>
</feature>
<dbReference type="Proteomes" id="UP000319865">
    <property type="component" value="Unassembled WGS sequence"/>
</dbReference>
<evidence type="ECO:0000313" key="6">
    <source>
        <dbReference type="EMBL" id="TQN43206.1"/>
    </source>
</evidence>
<evidence type="ECO:0000256" key="2">
    <source>
        <dbReference type="ARBA" id="ARBA00021572"/>
    </source>
</evidence>
<dbReference type="InterPro" id="IPR000335">
    <property type="entry name" value="Bleomycin-R"/>
</dbReference>
<comment type="similarity">
    <text evidence="1">Belongs to the bleomycin resistance protein family.</text>
</comment>
<evidence type="ECO:0000256" key="1">
    <source>
        <dbReference type="ARBA" id="ARBA00011051"/>
    </source>
</evidence>
<dbReference type="InterPro" id="IPR029068">
    <property type="entry name" value="Glyas_Bleomycin-R_OHBP_Dase"/>
</dbReference>
<accession>A0A543PGM0</accession>
<dbReference type="CDD" id="cd08349">
    <property type="entry name" value="BLMA_like"/>
    <property type="match status" value="1"/>
</dbReference>
<proteinExistence type="inferred from homology"/>
<evidence type="ECO:0000256" key="3">
    <source>
        <dbReference type="ARBA" id="ARBA00023251"/>
    </source>
</evidence>
<dbReference type="EMBL" id="VFQE01000001">
    <property type="protein sequence ID" value="TQN43206.1"/>
    <property type="molecule type" value="Genomic_DNA"/>
</dbReference>
<dbReference type="Gene3D" id="3.10.180.10">
    <property type="entry name" value="2,3-Dihydroxybiphenyl 1,2-Dioxygenase, domain 1"/>
    <property type="match status" value="1"/>
</dbReference>
<dbReference type="PROSITE" id="PS51819">
    <property type="entry name" value="VOC"/>
    <property type="match status" value="1"/>
</dbReference>
<reference evidence="6 7" key="1">
    <citation type="submission" date="2019-06" db="EMBL/GenBank/DDBJ databases">
        <title>Sequencing the genomes of 1000 actinobacteria strains.</title>
        <authorList>
            <person name="Klenk H.-P."/>
        </authorList>
    </citation>
    <scope>NUCLEOTIDE SEQUENCE [LARGE SCALE GENOMIC DNA]</scope>
    <source>
        <strain evidence="6 7">DSM 46837</strain>
    </source>
</reference>
<dbReference type="AlphaFoldDB" id="A0A543PGM0"/>
<evidence type="ECO:0000313" key="7">
    <source>
        <dbReference type="Proteomes" id="UP000319865"/>
    </source>
</evidence>
<evidence type="ECO:0000256" key="4">
    <source>
        <dbReference type="SAM" id="MobiDB-lite"/>
    </source>
</evidence>
<dbReference type="OrthoDB" id="9798201at2"/>
<dbReference type="InterPro" id="IPR004360">
    <property type="entry name" value="Glyas_Fos-R_dOase_dom"/>
</dbReference>
<evidence type="ECO:0000259" key="5">
    <source>
        <dbReference type="PROSITE" id="PS51819"/>
    </source>
</evidence>
<comment type="caution">
    <text evidence="6">The sequence shown here is derived from an EMBL/GenBank/DDBJ whole genome shotgun (WGS) entry which is preliminary data.</text>
</comment>
<keyword evidence="3" id="KW-0046">Antibiotic resistance</keyword>
<dbReference type="SUPFAM" id="SSF54593">
    <property type="entry name" value="Glyoxalase/Bleomycin resistance protein/Dihydroxybiphenyl dioxygenase"/>
    <property type="match status" value="1"/>
</dbReference>
<dbReference type="Pfam" id="PF00903">
    <property type="entry name" value="Glyoxalase"/>
    <property type="match status" value="1"/>
</dbReference>